<dbReference type="InterPro" id="IPR008952">
    <property type="entry name" value="Tetraspanin_EC2_sf"/>
</dbReference>
<dbReference type="eggNOG" id="ENOG502S4MY">
    <property type="taxonomic scope" value="Eukaryota"/>
</dbReference>
<keyword evidence="2" id="KW-0812">Transmembrane</keyword>
<dbReference type="InterPro" id="IPR018499">
    <property type="entry name" value="Tetraspanin/Peripherin"/>
</dbReference>
<proteinExistence type="predicted"/>
<evidence type="ECO:0000256" key="1">
    <source>
        <dbReference type="ARBA" id="ARBA00004141"/>
    </source>
</evidence>
<dbReference type="Gene3D" id="1.10.1450.10">
    <property type="entry name" value="Tetraspanin"/>
    <property type="match status" value="1"/>
</dbReference>
<sequence>MTVSRGKILFGTCNTILFCCGFAKVVCGFLLLSDSKRILLSRLLVSPDTGLEEPPFYYLALALLATGLTVCAVSALGVWAAYLPGYAILTVYFLLVVGLLVCECAGGAAAATWPRCVGGGGAGDGARGGAVGALQGHYAVPDYEHFTTAVDLAQTELKCCGMTGARNYDLSSWQLRRLGPRGLSAPLSCCVQRAGGSYLDPAPLNGSRCQEVTENEYRHSSGCLSKIEAWYQQQYLVFMLSLFSVVIFKLVILLSTVYSCIHYRKRRQDVHFIIQQTDRKSMPHEPITAKYVQPNNYYSPRVRNPRIFRDKPNEMV</sequence>
<protein>
    <submittedName>
        <fullName evidence="5">Uncharacterized protein</fullName>
    </submittedName>
</protein>
<evidence type="ECO:0000313" key="6">
    <source>
        <dbReference type="Proteomes" id="UP000007151"/>
    </source>
</evidence>
<name>A0A212FI16_DANPL</name>
<dbReference type="PANTHER" id="PTHR19282">
    <property type="entry name" value="TETRASPANIN"/>
    <property type="match status" value="1"/>
</dbReference>
<dbReference type="SUPFAM" id="SSF48652">
    <property type="entry name" value="Tetraspanin"/>
    <property type="match status" value="1"/>
</dbReference>
<dbReference type="GO" id="GO:0005886">
    <property type="term" value="C:plasma membrane"/>
    <property type="evidence" value="ECO:0007669"/>
    <property type="project" value="TreeGrafter"/>
</dbReference>
<dbReference type="Proteomes" id="UP000007151">
    <property type="component" value="Unassembled WGS sequence"/>
</dbReference>
<comment type="caution">
    <text evidence="5">The sequence shown here is derived from an EMBL/GenBank/DDBJ whole genome shotgun (WGS) entry which is preliminary data.</text>
</comment>
<dbReference type="EMBL" id="AGBW02008449">
    <property type="protein sequence ID" value="OWR53366.1"/>
    <property type="molecule type" value="Genomic_DNA"/>
</dbReference>
<dbReference type="PANTHER" id="PTHR19282:SF428">
    <property type="entry name" value="TETRASPANIN 68C, ISOFORM A"/>
    <property type="match status" value="1"/>
</dbReference>
<dbReference type="STRING" id="278856.A0A212FI16"/>
<keyword evidence="3" id="KW-1133">Transmembrane helix</keyword>
<dbReference type="AlphaFoldDB" id="A0A212FI16"/>
<evidence type="ECO:0000313" key="5">
    <source>
        <dbReference type="EMBL" id="OWR53366.1"/>
    </source>
</evidence>
<keyword evidence="4" id="KW-0472">Membrane</keyword>
<reference evidence="5 6" key="1">
    <citation type="journal article" date="2011" name="Cell">
        <title>The monarch butterfly genome yields insights into long-distance migration.</title>
        <authorList>
            <person name="Zhan S."/>
            <person name="Merlin C."/>
            <person name="Boore J.L."/>
            <person name="Reppert S.M."/>
        </authorList>
    </citation>
    <scope>NUCLEOTIDE SEQUENCE [LARGE SCALE GENOMIC DNA]</scope>
    <source>
        <strain evidence="5">F-2</strain>
    </source>
</reference>
<accession>A0A212FI16</accession>
<organism evidence="5 6">
    <name type="scientific">Danaus plexippus plexippus</name>
    <dbReference type="NCBI Taxonomy" id="278856"/>
    <lineage>
        <taxon>Eukaryota</taxon>
        <taxon>Metazoa</taxon>
        <taxon>Ecdysozoa</taxon>
        <taxon>Arthropoda</taxon>
        <taxon>Hexapoda</taxon>
        <taxon>Insecta</taxon>
        <taxon>Pterygota</taxon>
        <taxon>Neoptera</taxon>
        <taxon>Endopterygota</taxon>
        <taxon>Lepidoptera</taxon>
        <taxon>Glossata</taxon>
        <taxon>Ditrysia</taxon>
        <taxon>Papilionoidea</taxon>
        <taxon>Nymphalidae</taxon>
        <taxon>Danainae</taxon>
        <taxon>Danaini</taxon>
        <taxon>Danaina</taxon>
        <taxon>Danaus</taxon>
        <taxon>Danaus</taxon>
    </lineage>
</organism>
<keyword evidence="6" id="KW-1185">Reference proteome</keyword>
<dbReference type="Pfam" id="PF00335">
    <property type="entry name" value="Tetraspanin"/>
    <property type="match status" value="1"/>
</dbReference>
<evidence type="ECO:0000256" key="4">
    <source>
        <dbReference type="ARBA" id="ARBA00023136"/>
    </source>
</evidence>
<dbReference type="KEGG" id="dpl:KGM_211869"/>
<evidence type="ECO:0000256" key="3">
    <source>
        <dbReference type="ARBA" id="ARBA00022989"/>
    </source>
</evidence>
<dbReference type="OrthoDB" id="5870230at2759"/>
<evidence type="ECO:0000256" key="2">
    <source>
        <dbReference type="ARBA" id="ARBA00022692"/>
    </source>
</evidence>
<gene>
    <name evidence="5" type="ORF">KGM_211869</name>
</gene>
<comment type="subcellular location">
    <subcellularLocation>
        <location evidence="1">Membrane</location>
        <topology evidence="1">Multi-pass membrane protein</topology>
    </subcellularLocation>
</comment>